<protein>
    <recommendedName>
        <fullName evidence="2">Peptidase M20 dimerisation domain-containing protein</fullName>
    </recommendedName>
</protein>
<dbReference type="AlphaFoldDB" id="A0A382X552"/>
<feature type="non-terminal residue" evidence="1">
    <location>
        <position position="79"/>
    </location>
</feature>
<dbReference type="SUPFAM" id="SSF53187">
    <property type="entry name" value="Zn-dependent exopeptidases"/>
    <property type="match status" value="1"/>
</dbReference>
<reference evidence="1" key="1">
    <citation type="submission" date="2018-05" db="EMBL/GenBank/DDBJ databases">
        <authorList>
            <person name="Lanie J.A."/>
            <person name="Ng W.-L."/>
            <person name="Kazmierczak K.M."/>
            <person name="Andrzejewski T.M."/>
            <person name="Davidsen T.M."/>
            <person name="Wayne K.J."/>
            <person name="Tettelin H."/>
            <person name="Glass J.I."/>
            <person name="Rusch D."/>
            <person name="Podicherti R."/>
            <person name="Tsui H.-C.T."/>
            <person name="Winkler M.E."/>
        </authorList>
    </citation>
    <scope>NUCLEOTIDE SEQUENCE</scope>
</reference>
<accession>A0A382X552</accession>
<evidence type="ECO:0000313" key="1">
    <source>
        <dbReference type="EMBL" id="SVD66212.1"/>
    </source>
</evidence>
<dbReference type="Gene3D" id="3.40.630.10">
    <property type="entry name" value="Zn peptidases"/>
    <property type="match status" value="1"/>
</dbReference>
<dbReference type="EMBL" id="UINC01165045">
    <property type="protein sequence ID" value="SVD66212.1"/>
    <property type="molecule type" value="Genomic_DNA"/>
</dbReference>
<sequence length="79" mass="8424">MQDGSLKKSPVYNSGQTGAETVDLVEITRALMRCPSITPVDAGALDVLKECLEGLGFTCIIIPFSGDGDGEVKNLYARF</sequence>
<evidence type="ECO:0008006" key="2">
    <source>
        <dbReference type="Google" id="ProtNLM"/>
    </source>
</evidence>
<name>A0A382X552_9ZZZZ</name>
<gene>
    <name evidence="1" type="ORF">METZ01_LOCUS419066</name>
</gene>
<proteinExistence type="predicted"/>
<organism evidence="1">
    <name type="scientific">marine metagenome</name>
    <dbReference type="NCBI Taxonomy" id="408172"/>
    <lineage>
        <taxon>unclassified sequences</taxon>
        <taxon>metagenomes</taxon>
        <taxon>ecological metagenomes</taxon>
    </lineage>
</organism>